<dbReference type="PROSITE" id="PS50851">
    <property type="entry name" value="CHEW"/>
    <property type="match status" value="1"/>
</dbReference>
<dbReference type="InterPro" id="IPR002545">
    <property type="entry name" value="CheW-lke_dom"/>
</dbReference>
<dbReference type="AlphaFoldDB" id="A0A8J6YBG6"/>
<protein>
    <submittedName>
        <fullName evidence="2">Chemotaxis protein CheW</fullName>
    </submittedName>
</protein>
<dbReference type="Pfam" id="PF01584">
    <property type="entry name" value="CheW"/>
    <property type="match status" value="1"/>
</dbReference>
<feature type="domain" description="CheW-like" evidence="1">
    <location>
        <begin position="22"/>
        <end position="158"/>
    </location>
</feature>
<organism evidence="2 3">
    <name type="scientific">Candidatus Sulfomarinibacter kjeldsenii</name>
    <dbReference type="NCBI Taxonomy" id="2885994"/>
    <lineage>
        <taxon>Bacteria</taxon>
        <taxon>Pseudomonadati</taxon>
        <taxon>Acidobacteriota</taxon>
        <taxon>Thermoanaerobaculia</taxon>
        <taxon>Thermoanaerobaculales</taxon>
        <taxon>Candidatus Sulfomarinibacteraceae</taxon>
        <taxon>Candidatus Sulfomarinibacter</taxon>
    </lineage>
</organism>
<accession>A0A8J6YBG6</accession>
<dbReference type="EMBL" id="JACXWA010000079">
    <property type="protein sequence ID" value="MBD3870670.1"/>
    <property type="molecule type" value="Genomic_DNA"/>
</dbReference>
<dbReference type="InterPro" id="IPR036061">
    <property type="entry name" value="CheW-like_dom_sf"/>
</dbReference>
<name>A0A8J6YBG6_9BACT</name>
<reference evidence="2 3" key="1">
    <citation type="submission" date="2020-08" db="EMBL/GenBank/DDBJ databases">
        <title>Acidobacteriota in marine sediments use diverse sulfur dissimilation pathways.</title>
        <authorList>
            <person name="Wasmund K."/>
        </authorList>
    </citation>
    <scope>NUCLEOTIDE SEQUENCE [LARGE SCALE GENOMIC DNA]</scope>
    <source>
        <strain evidence="2">MAG AM3-A</strain>
    </source>
</reference>
<proteinExistence type="predicted"/>
<dbReference type="GO" id="GO:0006935">
    <property type="term" value="P:chemotaxis"/>
    <property type="evidence" value="ECO:0007669"/>
    <property type="project" value="InterPro"/>
</dbReference>
<dbReference type="GO" id="GO:0007165">
    <property type="term" value="P:signal transduction"/>
    <property type="evidence" value="ECO:0007669"/>
    <property type="project" value="InterPro"/>
</dbReference>
<dbReference type="Gene3D" id="2.40.50.180">
    <property type="entry name" value="CheA-289, Domain 4"/>
    <property type="match status" value="1"/>
</dbReference>
<sequence length="162" mass="17443">MNSTQGAILIAMVQEVAPDNPRERFLLVRTGNLNCALPISDVVRVVRMLRTHPVPGSRSHLVGLAQYGGDPMPVLDLQVLAGGGVSNTRHHSTVILGRGRQRGHSILGLAVDEILRVVDLPISVSVGADSDLVGDTVELGGREVKVLNTRHLLLEERDDKGR</sequence>
<evidence type="ECO:0000313" key="3">
    <source>
        <dbReference type="Proteomes" id="UP000598633"/>
    </source>
</evidence>
<dbReference type="SMART" id="SM00260">
    <property type="entry name" value="CheW"/>
    <property type="match status" value="1"/>
</dbReference>
<gene>
    <name evidence="2" type="ORF">IFJ97_04850</name>
</gene>
<dbReference type="SUPFAM" id="SSF50341">
    <property type="entry name" value="CheW-like"/>
    <property type="match status" value="1"/>
</dbReference>
<comment type="caution">
    <text evidence="2">The sequence shown here is derived from an EMBL/GenBank/DDBJ whole genome shotgun (WGS) entry which is preliminary data.</text>
</comment>
<dbReference type="Proteomes" id="UP000598633">
    <property type="component" value="Unassembled WGS sequence"/>
</dbReference>
<evidence type="ECO:0000313" key="2">
    <source>
        <dbReference type="EMBL" id="MBD3870670.1"/>
    </source>
</evidence>
<evidence type="ECO:0000259" key="1">
    <source>
        <dbReference type="PROSITE" id="PS50851"/>
    </source>
</evidence>